<evidence type="ECO:0000313" key="2">
    <source>
        <dbReference type="EMBL" id="KAF3608296.1"/>
    </source>
</evidence>
<feature type="region of interest" description="Disordered" evidence="1">
    <location>
        <begin position="359"/>
        <end position="390"/>
    </location>
</feature>
<feature type="compositionally biased region" description="Basic and acidic residues" evidence="1">
    <location>
        <begin position="375"/>
        <end position="390"/>
    </location>
</feature>
<reference evidence="2 3" key="1">
    <citation type="journal article" date="2020" name="BMC Genomics">
        <title>Intraspecific diversification of the crop wild relative Brassica cretica Lam. using demographic model selection.</title>
        <authorList>
            <person name="Kioukis A."/>
            <person name="Michalopoulou V.A."/>
            <person name="Briers L."/>
            <person name="Pirintsos S."/>
            <person name="Studholme D.J."/>
            <person name="Pavlidis P."/>
            <person name="Sarris P.F."/>
        </authorList>
    </citation>
    <scope>NUCLEOTIDE SEQUENCE [LARGE SCALE GENOMIC DNA]</scope>
    <source>
        <strain evidence="3">cv. PFS-1207/04</strain>
    </source>
</reference>
<evidence type="ECO:0008006" key="4">
    <source>
        <dbReference type="Google" id="ProtNLM"/>
    </source>
</evidence>
<proteinExistence type="predicted"/>
<evidence type="ECO:0000313" key="3">
    <source>
        <dbReference type="Proteomes" id="UP000266723"/>
    </source>
</evidence>
<comment type="caution">
    <text evidence="2">The sequence shown here is derived from an EMBL/GenBank/DDBJ whole genome shotgun (WGS) entry which is preliminary data.</text>
</comment>
<accession>A0ABQ7EZ05</accession>
<gene>
    <name evidence="2" type="ORF">DY000_02050224</name>
</gene>
<organism evidence="2 3">
    <name type="scientific">Brassica cretica</name>
    <name type="common">Mustard</name>
    <dbReference type="NCBI Taxonomy" id="69181"/>
    <lineage>
        <taxon>Eukaryota</taxon>
        <taxon>Viridiplantae</taxon>
        <taxon>Streptophyta</taxon>
        <taxon>Embryophyta</taxon>
        <taxon>Tracheophyta</taxon>
        <taxon>Spermatophyta</taxon>
        <taxon>Magnoliopsida</taxon>
        <taxon>eudicotyledons</taxon>
        <taxon>Gunneridae</taxon>
        <taxon>Pentapetalae</taxon>
        <taxon>rosids</taxon>
        <taxon>malvids</taxon>
        <taxon>Brassicales</taxon>
        <taxon>Brassicaceae</taxon>
        <taxon>Brassiceae</taxon>
        <taxon>Brassica</taxon>
    </lineage>
</organism>
<feature type="compositionally biased region" description="Basic and acidic residues" evidence="1">
    <location>
        <begin position="59"/>
        <end position="78"/>
    </location>
</feature>
<evidence type="ECO:0000256" key="1">
    <source>
        <dbReference type="SAM" id="MobiDB-lite"/>
    </source>
</evidence>
<protein>
    <recommendedName>
        <fullName evidence="4">LisH domain-containing protein</fullName>
    </recommendedName>
</protein>
<dbReference type="EMBL" id="QGKV02000297">
    <property type="protein sequence ID" value="KAF3608296.1"/>
    <property type="molecule type" value="Genomic_DNA"/>
</dbReference>
<sequence>MVQLVEPNWALDGPFDSSSSSYIDSILEFLRKNRFMRAEAALISELSNNSSSSNGVKSKVFDKKQGRDKNQVSDELVVKEIQCGSATESHHQQMNDVSVQTQSPSGANNSSLWEDRFTFSESLVDTELDLPPWNHADSEVYNIDPTSPSLEDDSMAKIQEGFITTSWPRSEERAGVSSDQWKDCSVTTVYPLSKGSTSTKDVGVPVIDKRQGKKKVGASSGSKVVINEHEDDDVETALYLGKSHSGYEAKNLSGFEFSLAHDGAREDLPRLPHVRIKSEDKSMNYTSEEKHEQDVLDEKLSNTENGFFIGSYLDVPIGQEIHSSGGRVTGGGNWLSVSQGLTEDASDLIFGFGNGLVDYPSENDKDTEPGSVPDTQDKSQTKNDDEHSFAEEDSYFSGEQYVLSKGVEPVTASDDPMGLSMTETYSRTKEPELLARYDGKLMHATELRCRLWLHVFNLFGRFTLDSIFTASDLAFLALVIGLGSQEHQMARLCSGVIHTSVLRQARLEVAVLPTRPFAGILGGFGECLLDLRCGSKCCMAFYIQTGFGGICKVLGKYINPLLRSWYAS</sequence>
<dbReference type="Proteomes" id="UP000266723">
    <property type="component" value="Unassembled WGS sequence"/>
</dbReference>
<name>A0ABQ7EZ05_BRACR</name>
<keyword evidence="3" id="KW-1185">Reference proteome</keyword>
<feature type="region of interest" description="Disordered" evidence="1">
    <location>
        <begin position="47"/>
        <end position="108"/>
    </location>
</feature>
<feature type="compositionally biased region" description="Polar residues" evidence="1">
    <location>
        <begin position="94"/>
        <end position="108"/>
    </location>
</feature>